<evidence type="ECO:0000313" key="2">
    <source>
        <dbReference type="Proteomes" id="UP000887540"/>
    </source>
</evidence>
<evidence type="ECO:0000313" key="3">
    <source>
        <dbReference type="WBParaSite" id="ACRNAN_scaffold874.g12450.t1"/>
    </source>
</evidence>
<feature type="domain" description="Protein kinase" evidence="1">
    <location>
        <begin position="1"/>
        <end position="115"/>
    </location>
</feature>
<dbReference type="InterPro" id="IPR000719">
    <property type="entry name" value="Prot_kinase_dom"/>
</dbReference>
<dbReference type="PROSITE" id="PS50011">
    <property type="entry name" value="PROTEIN_KINASE_DOM"/>
    <property type="match status" value="1"/>
</dbReference>
<keyword evidence="2" id="KW-1185">Reference proteome</keyword>
<name>A0A914EJC1_9BILA</name>
<accession>A0A914EJC1</accession>
<dbReference type="GO" id="GO:0004672">
    <property type="term" value="F:protein kinase activity"/>
    <property type="evidence" value="ECO:0007669"/>
    <property type="project" value="InterPro"/>
</dbReference>
<sequence>MDKIRITHIESGTIHIKLDKYNFIISGSSTKWTDIFNDMEAKPDFWLADIIPEDAISEPSNLMDIHWFSSQSGGFHMKAFAPENVHLLATDEKADLDIYGKVVEIWNVGNSGFYF</sequence>
<dbReference type="GO" id="GO:0005524">
    <property type="term" value="F:ATP binding"/>
    <property type="evidence" value="ECO:0007669"/>
    <property type="project" value="InterPro"/>
</dbReference>
<dbReference type="AlphaFoldDB" id="A0A914EJC1"/>
<protein>
    <submittedName>
        <fullName evidence="3">Protein kinase domain-containing protein</fullName>
    </submittedName>
</protein>
<proteinExistence type="predicted"/>
<dbReference type="Proteomes" id="UP000887540">
    <property type="component" value="Unplaced"/>
</dbReference>
<reference evidence="3" key="1">
    <citation type="submission" date="2022-11" db="UniProtKB">
        <authorList>
            <consortium name="WormBaseParasite"/>
        </authorList>
    </citation>
    <scope>IDENTIFICATION</scope>
</reference>
<organism evidence="2 3">
    <name type="scientific">Acrobeloides nanus</name>
    <dbReference type="NCBI Taxonomy" id="290746"/>
    <lineage>
        <taxon>Eukaryota</taxon>
        <taxon>Metazoa</taxon>
        <taxon>Ecdysozoa</taxon>
        <taxon>Nematoda</taxon>
        <taxon>Chromadorea</taxon>
        <taxon>Rhabditida</taxon>
        <taxon>Tylenchina</taxon>
        <taxon>Cephalobomorpha</taxon>
        <taxon>Cephaloboidea</taxon>
        <taxon>Cephalobidae</taxon>
        <taxon>Acrobeloides</taxon>
    </lineage>
</organism>
<dbReference type="WBParaSite" id="ACRNAN_scaffold874.g12450.t1">
    <property type="protein sequence ID" value="ACRNAN_scaffold874.g12450.t1"/>
    <property type="gene ID" value="ACRNAN_scaffold874.g12450"/>
</dbReference>
<evidence type="ECO:0000259" key="1">
    <source>
        <dbReference type="PROSITE" id="PS50011"/>
    </source>
</evidence>